<keyword evidence="2" id="KW-1185">Reference proteome</keyword>
<dbReference type="RefSeq" id="WP_302897678.1">
    <property type="nucleotide sequence ID" value="NZ_JAUMJH010000045.1"/>
</dbReference>
<dbReference type="EMBL" id="JAUMJH010000045">
    <property type="protein sequence ID" value="MDO3658651.1"/>
    <property type="molecule type" value="Genomic_DNA"/>
</dbReference>
<accession>A0ABT8V391</accession>
<evidence type="ECO:0000313" key="1">
    <source>
        <dbReference type="EMBL" id="MDO3658651.1"/>
    </source>
</evidence>
<evidence type="ECO:0000313" key="2">
    <source>
        <dbReference type="Proteomes" id="UP001168902"/>
    </source>
</evidence>
<reference evidence="1 2" key="1">
    <citation type="submission" date="2023-07" db="EMBL/GenBank/DDBJ databases">
        <title>A novel proteolytic Acinetobacter species.</title>
        <authorList>
            <person name="Nemec A."/>
            <person name="Radolfova-Krizova L."/>
        </authorList>
    </citation>
    <scope>NUCLEOTIDE SEQUENCE [LARGE SCALE GENOMIC DNA]</scope>
    <source>
        <strain evidence="1 2">NIPH 1865</strain>
    </source>
</reference>
<gene>
    <name evidence="1" type="ORF">Q3V53_15900</name>
</gene>
<organism evidence="1 2">
    <name type="scientific">Acinetobacter genomosp. 15BJ</name>
    <dbReference type="NCBI Taxonomy" id="106651"/>
    <lineage>
        <taxon>Bacteria</taxon>
        <taxon>Pseudomonadati</taxon>
        <taxon>Pseudomonadota</taxon>
        <taxon>Gammaproteobacteria</taxon>
        <taxon>Moraxellales</taxon>
        <taxon>Moraxellaceae</taxon>
        <taxon>Acinetobacter</taxon>
    </lineage>
</organism>
<protein>
    <submittedName>
        <fullName evidence="1">Uncharacterized protein</fullName>
    </submittedName>
</protein>
<proteinExistence type="predicted"/>
<sequence length="186" mass="21356">MTKPKLSNTAGLFTMFDHELLEQAKFDHQHTVLNHGENQRVAIHHLDNIVLPILQKIEFVQAVLKCKTPIVKILTVKQHGLTDRFFRKFAKLIEPLMQSFFELLHAYTPPEIEPGVACLAFDHARSQLTQDEFNELVSQGVGSSHHLEVIQPFVDDLLHFVELIKSYMNDPKVKKKSATKIIIVKR</sequence>
<name>A0ABT8V391_9GAMM</name>
<dbReference type="Proteomes" id="UP001168902">
    <property type="component" value="Unassembled WGS sequence"/>
</dbReference>
<comment type="caution">
    <text evidence="1">The sequence shown here is derived from an EMBL/GenBank/DDBJ whole genome shotgun (WGS) entry which is preliminary data.</text>
</comment>